<reference evidence="10 12" key="2">
    <citation type="submission" date="2017-10" db="EMBL/GenBank/DDBJ databases">
        <title>The new phylogeny of genus Mycobacterium.</title>
        <authorList>
            <person name="Tortoli E."/>
            <person name="Trovato A."/>
            <person name="Cirillo D.M."/>
        </authorList>
    </citation>
    <scope>NUCLEOTIDE SEQUENCE [LARGE SCALE GENOMIC DNA]</scope>
    <source>
        <strain evidence="10 12">IP141170001</strain>
    </source>
</reference>
<accession>A0A1Q4HDV5</accession>
<keyword evidence="3 6" id="KW-0812">Transmembrane</keyword>
<dbReference type="Proteomes" id="UP000220340">
    <property type="component" value="Unassembled WGS sequence"/>
</dbReference>
<dbReference type="Proteomes" id="UP000191039">
    <property type="component" value="Unassembled WGS sequence"/>
</dbReference>
<keyword evidence="5 6" id="KW-0472">Membrane</keyword>
<feature type="signal peptide" evidence="7">
    <location>
        <begin position="1"/>
        <end position="19"/>
    </location>
</feature>
<dbReference type="EMBL" id="MIJD01000214">
    <property type="protein sequence ID" value="OPE52006.1"/>
    <property type="molecule type" value="Genomic_DNA"/>
</dbReference>
<keyword evidence="7" id="KW-0732">Signal</keyword>
<evidence type="ECO:0000256" key="2">
    <source>
        <dbReference type="ARBA" id="ARBA00022475"/>
    </source>
</evidence>
<dbReference type="PANTHER" id="PTHR35007">
    <property type="entry name" value="INTEGRAL MEMBRANE PROTEIN-RELATED"/>
    <property type="match status" value="1"/>
</dbReference>
<dbReference type="PANTHER" id="PTHR35007:SF4">
    <property type="entry name" value="CONSERVED TRANSMEMBRANE PROTEIN-RELATED"/>
    <property type="match status" value="1"/>
</dbReference>
<dbReference type="RefSeq" id="WP_073856902.1">
    <property type="nucleotide sequence ID" value="NZ_BAAATC010000008.1"/>
</dbReference>
<proteinExistence type="predicted"/>
<feature type="transmembrane region" description="Helical" evidence="6">
    <location>
        <begin position="43"/>
        <end position="69"/>
    </location>
</feature>
<comment type="subcellular location">
    <subcellularLocation>
        <location evidence="1">Cell membrane</location>
        <topology evidence="1">Multi-pass membrane protein</topology>
    </subcellularLocation>
</comment>
<protein>
    <recommendedName>
        <fullName evidence="8">Type II secretion system protein GspF domain-containing protein</fullName>
    </recommendedName>
</protein>
<evidence type="ECO:0000313" key="10">
    <source>
        <dbReference type="EMBL" id="PEG56077.1"/>
    </source>
</evidence>
<evidence type="ECO:0000256" key="7">
    <source>
        <dbReference type="SAM" id="SignalP"/>
    </source>
</evidence>
<evidence type="ECO:0000256" key="1">
    <source>
        <dbReference type="ARBA" id="ARBA00004651"/>
    </source>
</evidence>
<evidence type="ECO:0000313" key="9">
    <source>
        <dbReference type="EMBL" id="OPE52006.1"/>
    </source>
</evidence>
<feature type="transmembrane region" description="Helical" evidence="6">
    <location>
        <begin position="196"/>
        <end position="220"/>
    </location>
</feature>
<evidence type="ECO:0000256" key="3">
    <source>
        <dbReference type="ARBA" id="ARBA00022692"/>
    </source>
</evidence>
<keyword evidence="12" id="KW-1185">Reference proteome</keyword>
<comment type="caution">
    <text evidence="10">The sequence shown here is derived from an EMBL/GenBank/DDBJ whole genome shotgun (WGS) entry which is preliminary data.</text>
</comment>
<dbReference type="STRING" id="1801.BRW64_14370"/>
<feature type="transmembrane region" description="Helical" evidence="6">
    <location>
        <begin position="226"/>
        <end position="250"/>
    </location>
</feature>
<evidence type="ECO:0000256" key="4">
    <source>
        <dbReference type="ARBA" id="ARBA00022989"/>
    </source>
</evidence>
<dbReference type="InterPro" id="IPR018076">
    <property type="entry name" value="T2SS_GspF_dom"/>
</dbReference>
<evidence type="ECO:0000313" key="12">
    <source>
        <dbReference type="Proteomes" id="UP000220340"/>
    </source>
</evidence>
<evidence type="ECO:0000313" key="11">
    <source>
        <dbReference type="Proteomes" id="UP000191039"/>
    </source>
</evidence>
<feature type="chain" id="PRO_5011899115" description="Type II secretion system protein GspF domain-containing protein" evidence="7">
    <location>
        <begin position="20"/>
        <end position="260"/>
    </location>
</feature>
<sequence>MTAAAVLLAAALLVTPAPARTRLAGVGRARKPSAWTVRATAVPVALAVALVLPATVLIAAALLGITLAARRRAAAVRRRRSTESAALRDGLDMVAGELRAGAHPVAAFGAAGAELGGDVGERLCLVAARGRLGADVAMGLRAVAQRSALADSWERLAVCWQLAASHGLAIATLMRAAQHDIVERDRFRARVEAGLAGARTTAAVLAGMPVLGIALGQLIGADPLGFLFSGGTGGVLLVIGIALSCLGLYWSDRIVAGLPI</sequence>
<evidence type="ECO:0000256" key="5">
    <source>
        <dbReference type="ARBA" id="ARBA00023136"/>
    </source>
</evidence>
<evidence type="ECO:0000259" key="8">
    <source>
        <dbReference type="Pfam" id="PF00482"/>
    </source>
</evidence>
<keyword evidence="2" id="KW-1003">Cell membrane</keyword>
<dbReference type="Pfam" id="PF00482">
    <property type="entry name" value="T2SSF"/>
    <property type="match status" value="1"/>
</dbReference>
<dbReference type="GO" id="GO:0005886">
    <property type="term" value="C:plasma membrane"/>
    <property type="evidence" value="ECO:0007669"/>
    <property type="project" value="UniProtKB-SubCell"/>
</dbReference>
<name>A0A1Q4HDV5_9MYCO</name>
<keyword evidence="4 6" id="KW-1133">Transmembrane helix</keyword>
<feature type="domain" description="Type II secretion system protein GspF" evidence="8">
    <location>
        <begin position="92"/>
        <end position="214"/>
    </location>
</feature>
<reference evidence="9 11" key="1">
    <citation type="submission" date="2016-09" db="EMBL/GenBank/DDBJ databases">
        <title>genome sequences of unsequenced Mycobacteria.</title>
        <authorList>
            <person name="Greninger A.L."/>
            <person name="Jerome K.R."/>
            <person name="Mcnair B."/>
            <person name="Wallis C."/>
            <person name="Fang F."/>
        </authorList>
    </citation>
    <scope>NUCLEOTIDE SEQUENCE [LARGE SCALE GENOMIC DNA]</scope>
    <source>
        <strain evidence="9 11">BM1</strain>
    </source>
</reference>
<dbReference type="OrthoDB" id="3712305at2"/>
<dbReference type="EMBL" id="PDCR01000003">
    <property type="protein sequence ID" value="PEG56077.1"/>
    <property type="molecule type" value="Genomic_DNA"/>
</dbReference>
<evidence type="ECO:0000256" key="6">
    <source>
        <dbReference type="SAM" id="Phobius"/>
    </source>
</evidence>
<gene>
    <name evidence="9" type="ORF">BV510_18865</name>
    <name evidence="10" type="ORF">CRI78_03630</name>
</gene>
<dbReference type="AlphaFoldDB" id="A0A1Q4HDV5"/>
<organism evidence="10 12">
    <name type="scientific">Mycolicibacterium diernhoferi</name>
    <dbReference type="NCBI Taxonomy" id="1801"/>
    <lineage>
        <taxon>Bacteria</taxon>
        <taxon>Bacillati</taxon>
        <taxon>Actinomycetota</taxon>
        <taxon>Actinomycetes</taxon>
        <taxon>Mycobacteriales</taxon>
        <taxon>Mycobacteriaceae</taxon>
        <taxon>Mycolicibacterium</taxon>
    </lineage>
</organism>